<dbReference type="InterPro" id="IPR050890">
    <property type="entry name" value="PTS_EIIA_component"/>
</dbReference>
<reference evidence="9" key="1">
    <citation type="journal article" date="2019" name="Int. J. Syst. Evol. Microbiol.">
        <title>The Global Catalogue of Microorganisms (GCM) 10K type strain sequencing project: providing services to taxonomists for standard genome sequencing and annotation.</title>
        <authorList>
            <consortium name="The Broad Institute Genomics Platform"/>
            <consortium name="The Broad Institute Genome Sequencing Center for Infectious Disease"/>
            <person name="Wu L."/>
            <person name="Ma J."/>
        </authorList>
    </citation>
    <scope>NUCLEOTIDE SEQUENCE [LARGE SCALE GENOMIC DNA]</scope>
    <source>
        <strain evidence="9">CCUG 53270</strain>
    </source>
</reference>
<dbReference type="PROSITE" id="PS00371">
    <property type="entry name" value="PTS_EIIA_TYPE_1_HIS"/>
    <property type="match status" value="1"/>
</dbReference>
<evidence type="ECO:0000256" key="2">
    <source>
        <dbReference type="ARBA" id="ARBA00022448"/>
    </source>
</evidence>
<evidence type="ECO:0000256" key="3">
    <source>
        <dbReference type="ARBA" id="ARBA00022597"/>
    </source>
</evidence>
<evidence type="ECO:0000259" key="7">
    <source>
        <dbReference type="PROSITE" id="PS51093"/>
    </source>
</evidence>
<dbReference type="InterPro" id="IPR011055">
    <property type="entry name" value="Dup_hybrid_motif"/>
</dbReference>
<proteinExistence type="predicted"/>
<dbReference type="SUPFAM" id="SSF51261">
    <property type="entry name" value="Duplicated hybrid motif"/>
    <property type="match status" value="1"/>
</dbReference>
<organism evidence="8 9">
    <name type="scientific">Paenibacillus vulneris</name>
    <dbReference type="NCBI Taxonomy" id="1133364"/>
    <lineage>
        <taxon>Bacteria</taxon>
        <taxon>Bacillati</taxon>
        <taxon>Bacillota</taxon>
        <taxon>Bacilli</taxon>
        <taxon>Bacillales</taxon>
        <taxon>Paenibacillaceae</taxon>
        <taxon>Paenibacillus</taxon>
    </lineage>
</organism>
<dbReference type="PROSITE" id="PS51093">
    <property type="entry name" value="PTS_EIIA_TYPE_1"/>
    <property type="match status" value="1"/>
</dbReference>
<dbReference type="NCBIfam" id="TIGR00830">
    <property type="entry name" value="PTBA"/>
    <property type="match status" value="1"/>
</dbReference>
<dbReference type="EMBL" id="JBHTLU010000043">
    <property type="protein sequence ID" value="MFD1224211.1"/>
    <property type="molecule type" value="Genomic_DNA"/>
</dbReference>
<sequence>MFTHWLTNKTKYQALDINSPLTGKSVPLDRVPDKAFASKQMGEGLAIVPAEGVLVAPFDGVVAYLIQSKHALILEHESGLQLLIHIGMNTVALKGEGFQSLISNGETVLAGQPLITFDLSYLREAGYEPITPIVIVNDMLSAEVSCSYKEVHAGEPYMMRVVWQSTIS</sequence>
<dbReference type="PANTHER" id="PTHR45008:SF1">
    <property type="entry name" value="PTS SYSTEM GLUCOSE-SPECIFIC EIIA COMPONENT"/>
    <property type="match status" value="1"/>
</dbReference>
<keyword evidence="6" id="KW-0418">Kinase</keyword>
<name>A0ABW3UV14_9BACL</name>
<dbReference type="Proteomes" id="UP001597180">
    <property type="component" value="Unassembled WGS sequence"/>
</dbReference>
<keyword evidence="5" id="KW-0598">Phosphotransferase system</keyword>
<evidence type="ECO:0000256" key="4">
    <source>
        <dbReference type="ARBA" id="ARBA00022679"/>
    </source>
</evidence>
<keyword evidence="3 8" id="KW-0762">Sugar transport</keyword>
<dbReference type="Pfam" id="PF00358">
    <property type="entry name" value="PTS_EIIA_1"/>
    <property type="match status" value="1"/>
</dbReference>
<gene>
    <name evidence="8" type="ORF">ACFQ4B_29315</name>
</gene>
<evidence type="ECO:0000313" key="8">
    <source>
        <dbReference type="EMBL" id="MFD1224211.1"/>
    </source>
</evidence>
<feature type="domain" description="PTS EIIA type-1" evidence="7">
    <location>
        <begin position="33"/>
        <end position="137"/>
    </location>
</feature>
<evidence type="ECO:0000256" key="5">
    <source>
        <dbReference type="ARBA" id="ARBA00022683"/>
    </source>
</evidence>
<protein>
    <submittedName>
        <fullName evidence="8">PTS glucose transporter subunit IIA</fullName>
    </submittedName>
</protein>
<evidence type="ECO:0000313" key="9">
    <source>
        <dbReference type="Proteomes" id="UP001597180"/>
    </source>
</evidence>
<keyword evidence="4" id="KW-0808">Transferase</keyword>
<dbReference type="Gene3D" id="2.70.70.10">
    <property type="entry name" value="Glucose Permease (Domain IIA)"/>
    <property type="match status" value="1"/>
</dbReference>
<comment type="subcellular location">
    <subcellularLocation>
        <location evidence="1">Cytoplasm</location>
    </subcellularLocation>
</comment>
<evidence type="ECO:0000256" key="1">
    <source>
        <dbReference type="ARBA" id="ARBA00004496"/>
    </source>
</evidence>
<evidence type="ECO:0000256" key="6">
    <source>
        <dbReference type="ARBA" id="ARBA00022777"/>
    </source>
</evidence>
<dbReference type="PANTHER" id="PTHR45008">
    <property type="entry name" value="PTS SYSTEM GLUCOSE-SPECIFIC EIIA COMPONENT"/>
    <property type="match status" value="1"/>
</dbReference>
<keyword evidence="9" id="KW-1185">Reference proteome</keyword>
<comment type="caution">
    <text evidence="8">The sequence shown here is derived from an EMBL/GenBank/DDBJ whole genome shotgun (WGS) entry which is preliminary data.</text>
</comment>
<dbReference type="InterPro" id="IPR001127">
    <property type="entry name" value="PTS_EIIA_1_perm"/>
</dbReference>
<dbReference type="RefSeq" id="WP_079911900.1">
    <property type="nucleotide sequence ID" value="NZ_BAABJG010000023.1"/>
</dbReference>
<keyword evidence="2" id="KW-0813">Transport</keyword>
<accession>A0ABW3UV14</accession>